<dbReference type="EMBL" id="CP053661">
    <property type="protein sequence ID" value="QKD83049.1"/>
    <property type="molecule type" value="Genomic_DNA"/>
</dbReference>
<dbReference type="Pfam" id="PF00534">
    <property type="entry name" value="Glycos_transf_1"/>
    <property type="match status" value="1"/>
</dbReference>
<dbReference type="SUPFAM" id="SSF53756">
    <property type="entry name" value="UDP-Glycosyltransferase/glycogen phosphorylase"/>
    <property type="match status" value="1"/>
</dbReference>
<evidence type="ECO:0000259" key="1">
    <source>
        <dbReference type="Pfam" id="PF00534"/>
    </source>
</evidence>
<dbReference type="PANTHER" id="PTHR45947:SF13">
    <property type="entry name" value="TRANSFERASE"/>
    <property type="match status" value="1"/>
</dbReference>
<dbReference type="CDD" id="cd03825">
    <property type="entry name" value="GT4_WcaC-like"/>
    <property type="match status" value="1"/>
</dbReference>
<gene>
    <name evidence="2" type="ORF">HPC62_13355</name>
</gene>
<accession>A0A6M8B6P4</accession>
<dbReference type="Proteomes" id="UP000505210">
    <property type="component" value="Chromosome"/>
</dbReference>
<keyword evidence="3" id="KW-1185">Reference proteome</keyword>
<organism evidence="2 3">
    <name type="scientific">Thermoleptolyngbya sichuanensis A183</name>
    <dbReference type="NCBI Taxonomy" id="2737172"/>
    <lineage>
        <taxon>Bacteria</taxon>
        <taxon>Bacillati</taxon>
        <taxon>Cyanobacteriota</taxon>
        <taxon>Cyanophyceae</taxon>
        <taxon>Oculatellales</taxon>
        <taxon>Oculatellaceae</taxon>
        <taxon>Thermoleptolyngbya</taxon>
        <taxon>Thermoleptolyngbya sichuanensis</taxon>
    </lineage>
</organism>
<sequence length="419" mass="46724">MKILHLSTFDTIGGAARAAYRVHQGLRSLGADSWMLVQKSTSGDRTVLSPKTLLGQVASRLRAEIDGLALRPYPHVNKSVFDIQRTPNRISPRIQQLNPDIINLHWILNSYLPIESLTRIPKPIVWTLMDMWPFTGGCHYTQGCDRYTQACGSCPHLGSTSENDLSRRTWQRKAKAWKDLNLTIVSPTQWLAECARASTLFKDLRIEIIPFCLDTQTYKPIDRQAARFALNLPPDKKLILFGAISATQDRRKGFQLLQPALQQLAQTELNSQAEVVVFGSSKPEFPVDLGFPARYLGHLSDDVTLALAYSAADVFVAPSLQEAFGQTASEAMACGTPVVAFKGTGLADIVDHQHNGYLANPFEIEDLAQGIRWILEHSDSEQSLRVAARQKAEHAFSLELQACRYLELYQDLLARMPPA</sequence>
<proteinExistence type="predicted"/>
<reference evidence="2 3" key="1">
    <citation type="submission" date="2020-05" db="EMBL/GenBank/DDBJ databases">
        <title>Complete genome sequence of of a novel Thermoleptolyngbya strain isolated from hot springs of Ganzi, Sichuan China.</title>
        <authorList>
            <person name="Tang J."/>
            <person name="Daroch M."/>
            <person name="Li L."/>
            <person name="Waleron K."/>
            <person name="Waleron M."/>
            <person name="Waleron M."/>
        </authorList>
    </citation>
    <scope>NUCLEOTIDE SEQUENCE [LARGE SCALE GENOMIC DNA]</scope>
    <source>
        <strain evidence="2 3">PKUAC-SCTA183</strain>
    </source>
</reference>
<dbReference type="InterPro" id="IPR050194">
    <property type="entry name" value="Glycosyltransferase_grp1"/>
</dbReference>
<dbReference type="Gene3D" id="3.40.50.2000">
    <property type="entry name" value="Glycogen Phosphorylase B"/>
    <property type="match status" value="2"/>
</dbReference>
<dbReference type="PANTHER" id="PTHR45947">
    <property type="entry name" value="SULFOQUINOVOSYL TRANSFERASE SQD2"/>
    <property type="match status" value="1"/>
</dbReference>
<dbReference type="KEGG" id="theu:HPC62_13355"/>
<dbReference type="GO" id="GO:0016757">
    <property type="term" value="F:glycosyltransferase activity"/>
    <property type="evidence" value="ECO:0007669"/>
    <property type="project" value="InterPro"/>
</dbReference>
<evidence type="ECO:0000313" key="2">
    <source>
        <dbReference type="EMBL" id="QKD83049.1"/>
    </source>
</evidence>
<dbReference type="AlphaFoldDB" id="A0A6M8B6P4"/>
<name>A0A6M8B6P4_9CYAN</name>
<evidence type="ECO:0000313" key="3">
    <source>
        <dbReference type="Proteomes" id="UP000505210"/>
    </source>
</evidence>
<feature type="domain" description="Glycosyl transferase family 1" evidence="1">
    <location>
        <begin position="222"/>
        <end position="390"/>
    </location>
</feature>
<dbReference type="InterPro" id="IPR001296">
    <property type="entry name" value="Glyco_trans_1"/>
</dbReference>
<protein>
    <submittedName>
        <fullName evidence="2">Glycosyltransferase</fullName>
    </submittedName>
</protein>
<keyword evidence="2" id="KW-0808">Transferase</keyword>
<dbReference type="RefSeq" id="WP_172356425.1">
    <property type="nucleotide sequence ID" value="NZ_CP053661.1"/>
</dbReference>